<gene>
    <name evidence="1" type="ORF">UFOVP1103_23</name>
    <name evidence="2" type="ORF">UFOVP1464_49</name>
    <name evidence="3" type="ORF">UFOVP1553_13</name>
</gene>
<accession>A0A6J7XHB0</accession>
<dbReference type="EMBL" id="LR797402">
    <property type="protein sequence ID" value="CAB4214556.1"/>
    <property type="molecule type" value="Genomic_DNA"/>
</dbReference>
<evidence type="ECO:0000313" key="2">
    <source>
        <dbReference type="EMBL" id="CAB4214556.1"/>
    </source>
</evidence>
<dbReference type="EMBL" id="LR798402">
    <property type="protein sequence ID" value="CAB5229279.1"/>
    <property type="molecule type" value="Genomic_DNA"/>
</dbReference>
<evidence type="ECO:0000313" key="1">
    <source>
        <dbReference type="EMBL" id="CAB4183486.1"/>
    </source>
</evidence>
<dbReference type="EMBL" id="LR797046">
    <property type="protein sequence ID" value="CAB4183486.1"/>
    <property type="molecule type" value="Genomic_DNA"/>
</dbReference>
<evidence type="ECO:0000313" key="3">
    <source>
        <dbReference type="EMBL" id="CAB5229279.1"/>
    </source>
</evidence>
<name>A0A6J7XHB0_9CAUD</name>
<sequence length="122" mass="14424">MISIKDWLEGVQYRITATWDFQWDCFGKNAMGIESDWCCDEGGGRTYTITYNPNTQEVFEVCSYSQDDNTALRWINPKYKKAYFAEEKIRGMENVFDFEDVIHFTEVNSPRGWSWLTRLIGF</sequence>
<organism evidence="3">
    <name type="scientific">uncultured Caudovirales phage</name>
    <dbReference type="NCBI Taxonomy" id="2100421"/>
    <lineage>
        <taxon>Viruses</taxon>
        <taxon>Duplodnaviria</taxon>
        <taxon>Heunggongvirae</taxon>
        <taxon>Uroviricota</taxon>
        <taxon>Caudoviricetes</taxon>
        <taxon>Peduoviridae</taxon>
        <taxon>Maltschvirus</taxon>
        <taxon>Maltschvirus maltsch</taxon>
    </lineage>
</organism>
<reference evidence="3" key="1">
    <citation type="submission" date="2020-05" db="EMBL/GenBank/DDBJ databases">
        <authorList>
            <person name="Chiriac C."/>
            <person name="Salcher M."/>
            <person name="Ghai R."/>
            <person name="Kavagutti S V."/>
        </authorList>
    </citation>
    <scope>NUCLEOTIDE SEQUENCE</scope>
</reference>
<proteinExistence type="predicted"/>
<protein>
    <submittedName>
        <fullName evidence="3">Uncharacterized protein</fullName>
    </submittedName>
</protein>